<dbReference type="EMBL" id="CP096658">
    <property type="protein sequence ID" value="UPW02179.1"/>
    <property type="molecule type" value="Genomic_DNA"/>
</dbReference>
<keyword evidence="3" id="KW-0407">Ion channel</keyword>
<feature type="transmembrane region" description="Helical" evidence="1">
    <location>
        <begin position="94"/>
        <end position="116"/>
    </location>
</feature>
<feature type="transmembrane region" description="Helical" evidence="1">
    <location>
        <begin position="136"/>
        <end position="159"/>
    </location>
</feature>
<feature type="domain" description="Potassium channel" evidence="2">
    <location>
        <begin position="142"/>
        <end position="195"/>
    </location>
</feature>
<dbReference type="Gene3D" id="1.10.287.70">
    <property type="match status" value="1"/>
</dbReference>
<gene>
    <name evidence="3" type="ORF">M0R88_08810</name>
</gene>
<dbReference type="Pfam" id="PF07885">
    <property type="entry name" value="Ion_trans_2"/>
    <property type="match status" value="1"/>
</dbReference>
<keyword evidence="1" id="KW-0812">Transmembrane</keyword>
<dbReference type="GO" id="GO:0034220">
    <property type="term" value="P:monoatomic ion transmembrane transport"/>
    <property type="evidence" value="ECO:0007669"/>
    <property type="project" value="UniProtKB-KW"/>
</dbReference>
<accession>A0A8U0IQ93</accession>
<dbReference type="AlphaFoldDB" id="A0A8U0IQ93"/>
<proteinExistence type="predicted"/>
<feature type="transmembrane region" description="Helical" evidence="1">
    <location>
        <begin position="171"/>
        <end position="195"/>
    </location>
</feature>
<keyword evidence="1" id="KW-0472">Membrane</keyword>
<keyword evidence="3" id="KW-0406">Ion transport</keyword>
<dbReference type="Proteomes" id="UP000830434">
    <property type="component" value="Chromosome"/>
</dbReference>
<dbReference type="SUPFAM" id="SSF81324">
    <property type="entry name" value="Voltage-gated potassium channels"/>
    <property type="match status" value="1"/>
</dbReference>
<sequence length="197" mass="22266">MGGGTKMGGVSIYDREQAPPDLIDEQPLEAAAWVYRQLQALYQDNALPELARRSYYMERDARRRHAWQQSDYKEAVKWELSRWVMRYGESPYRVLLTSLVVVVVAALLFPLTGGIQEIQAGRPVTYSIENPDEAPWWWIGRVLFKSLYFSVVTFATLGLGDIQPIGSFARLVAGIESILGSLLAALLVFVLARIVTW</sequence>
<evidence type="ECO:0000259" key="2">
    <source>
        <dbReference type="Pfam" id="PF07885"/>
    </source>
</evidence>
<dbReference type="GeneID" id="72189951"/>
<keyword evidence="1" id="KW-1133">Transmembrane helix</keyword>
<evidence type="ECO:0000313" key="4">
    <source>
        <dbReference type="Proteomes" id="UP000830434"/>
    </source>
</evidence>
<protein>
    <submittedName>
        <fullName evidence="3">Potassium channel family protein</fullName>
    </submittedName>
</protein>
<evidence type="ECO:0000256" key="1">
    <source>
        <dbReference type="SAM" id="Phobius"/>
    </source>
</evidence>
<dbReference type="RefSeq" id="WP_248656565.1">
    <property type="nucleotide sequence ID" value="NZ_CP096658.1"/>
</dbReference>
<keyword evidence="3" id="KW-0813">Transport</keyword>
<reference evidence="3" key="1">
    <citation type="submission" date="2022-04" db="EMBL/GenBank/DDBJ databases">
        <title>Diverse halophilic archaea isolated from saline environments.</title>
        <authorList>
            <person name="Cui H.-L."/>
        </authorList>
    </citation>
    <scope>NUCLEOTIDE SEQUENCE</scope>
    <source>
        <strain evidence="3">XZYJT40</strain>
    </source>
</reference>
<organism evidence="3 4">
    <name type="scientific">Halorussus gelatinilyticus</name>
    <dbReference type="NCBI Taxonomy" id="2937524"/>
    <lineage>
        <taxon>Archaea</taxon>
        <taxon>Methanobacteriati</taxon>
        <taxon>Methanobacteriota</taxon>
        <taxon>Stenosarchaea group</taxon>
        <taxon>Halobacteria</taxon>
        <taxon>Halobacteriales</taxon>
        <taxon>Haladaptataceae</taxon>
        <taxon>Halorussus</taxon>
    </lineage>
</organism>
<keyword evidence="4" id="KW-1185">Reference proteome</keyword>
<dbReference type="InterPro" id="IPR013099">
    <property type="entry name" value="K_chnl_dom"/>
</dbReference>
<name>A0A8U0IQ93_9EURY</name>
<dbReference type="KEGG" id="haxz:M0R88_08810"/>
<evidence type="ECO:0000313" key="3">
    <source>
        <dbReference type="EMBL" id="UPW02179.1"/>
    </source>
</evidence>